<keyword evidence="4" id="KW-1185">Reference proteome</keyword>
<dbReference type="Proteomes" id="UP001175271">
    <property type="component" value="Unassembled WGS sequence"/>
</dbReference>
<proteinExistence type="predicted"/>
<keyword evidence="2" id="KW-0472">Membrane</keyword>
<evidence type="ECO:0000313" key="4">
    <source>
        <dbReference type="Proteomes" id="UP001175271"/>
    </source>
</evidence>
<organism evidence="3 4">
    <name type="scientific">Steinernema hermaphroditum</name>
    <dbReference type="NCBI Taxonomy" id="289476"/>
    <lineage>
        <taxon>Eukaryota</taxon>
        <taxon>Metazoa</taxon>
        <taxon>Ecdysozoa</taxon>
        <taxon>Nematoda</taxon>
        <taxon>Chromadorea</taxon>
        <taxon>Rhabditida</taxon>
        <taxon>Tylenchina</taxon>
        <taxon>Panagrolaimomorpha</taxon>
        <taxon>Strongyloidoidea</taxon>
        <taxon>Steinernematidae</taxon>
        <taxon>Steinernema</taxon>
    </lineage>
</organism>
<feature type="transmembrane region" description="Helical" evidence="2">
    <location>
        <begin position="235"/>
        <end position="258"/>
    </location>
</feature>
<feature type="transmembrane region" description="Helical" evidence="2">
    <location>
        <begin position="197"/>
        <end position="215"/>
    </location>
</feature>
<feature type="transmembrane region" description="Helical" evidence="2">
    <location>
        <begin position="67"/>
        <end position="89"/>
    </location>
</feature>
<dbReference type="Pfam" id="PF10321">
    <property type="entry name" value="7TM_GPCR_Srt"/>
    <property type="match status" value="1"/>
</dbReference>
<comment type="caution">
    <text evidence="3">The sequence shown here is derived from an EMBL/GenBank/DDBJ whole genome shotgun (WGS) entry which is preliminary data.</text>
</comment>
<feature type="transmembrane region" description="Helical" evidence="2">
    <location>
        <begin position="270"/>
        <end position="289"/>
    </location>
</feature>
<feature type="transmembrane region" description="Helical" evidence="2">
    <location>
        <begin position="35"/>
        <end position="55"/>
    </location>
</feature>
<feature type="transmembrane region" description="Helical" evidence="2">
    <location>
        <begin position="109"/>
        <end position="126"/>
    </location>
</feature>
<gene>
    <name evidence="3" type="ORF">QR680_006810</name>
</gene>
<keyword evidence="2" id="KW-0812">Transmembrane</keyword>
<evidence type="ECO:0000313" key="3">
    <source>
        <dbReference type="EMBL" id="KAK0413445.1"/>
    </source>
</evidence>
<dbReference type="InterPro" id="IPR019425">
    <property type="entry name" value="7TM_GPCR_serpentine_rcpt_Srt"/>
</dbReference>
<reference evidence="3" key="1">
    <citation type="submission" date="2023-06" db="EMBL/GenBank/DDBJ databases">
        <title>Genomic analysis of the entomopathogenic nematode Steinernema hermaphroditum.</title>
        <authorList>
            <person name="Schwarz E.M."/>
            <person name="Heppert J.K."/>
            <person name="Baniya A."/>
            <person name="Schwartz H.T."/>
            <person name="Tan C.-H."/>
            <person name="Antoshechkin I."/>
            <person name="Sternberg P.W."/>
            <person name="Goodrich-Blair H."/>
            <person name="Dillman A.R."/>
        </authorList>
    </citation>
    <scope>NUCLEOTIDE SEQUENCE</scope>
    <source>
        <strain evidence="3">PS9179</strain>
        <tissue evidence="3">Whole animal</tissue>
    </source>
</reference>
<dbReference type="PANTHER" id="PTHR23021">
    <property type="entry name" value="SERPENTINE RECEPTOR, CLASS T"/>
    <property type="match status" value="1"/>
</dbReference>
<sequence>MFPYCTSNGSLTLDPTGAGGGIQGQEQFARNFGSVYALVGFITVPICCFVLSIFCRPPLIKHSCYKLMALTTLLDIINLTNATIIPGFLSIQNIHHCNSGYWVSYVTQSVMYFWLCYSCASQVLALNRMLEFSSKNMSDFLFEGKRIYVWFVVVLLYPVAGAILVPDKFYFYNTYGGYWAQFRRNGEPNMVLVINNFFKPAFLTVAYALMLIFIYRRLKMSGAAKVSMFQVKVSVQTLVIAVLADFASIGYVVISWVPFSPELAPYAGNVGQFLWISLHAGTGIIYAIMNGAVNRRIREVFCGATQVLPSEVTHTDSPASGLSAHQPRPFLGNIEKP</sequence>
<accession>A0AA39HXT7</accession>
<keyword evidence="2" id="KW-1133">Transmembrane helix</keyword>
<dbReference type="PANTHER" id="PTHR23021:SF26">
    <property type="entry name" value="SERPENTINE RECEPTOR, CLASS T"/>
    <property type="match status" value="1"/>
</dbReference>
<protein>
    <submittedName>
        <fullName evidence="3">Uncharacterized protein</fullName>
    </submittedName>
</protein>
<name>A0AA39HXT7_9BILA</name>
<evidence type="ECO:0000256" key="1">
    <source>
        <dbReference type="SAM" id="MobiDB-lite"/>
    </source>
</evidence>
<feature type="transmembrane region" description="Helical" evidence="2">
    <location>
        <begin position="147"/>
        <end position="165"/>
    </location>
</feature>
<dbReference type="SUPFAM" id="SSF81321">
    <property type="entry name" value="Family A G protein-coupled receptor-like"/>
    <property type="match status" value="1"/>
</dbReference>
<dbReference type="AlphaFoldDB" id="A0AA39HXT7"/>
<evidence type="ECO:0000256" key="2">
    <source>
        <dbReference type="SAM" id="Phobius"/>
    </source>
</evidence>
<feature type="region of interest" description="Disordered" evidence="1">
    <location>
        <begin position="312"/>
        <end position="337"/>
    </location>
</feature>
<dbReference type="EMBL" id="JAUCMV010000003">
    <property type="protein sequence ID" value="KAK0413445.1"/>
    <property type="molecule type" value="Genomic_DNA"/>
</dbReference>